<dbReference type="PANTHER" id="PTHR32094:SF5">
    <property type="entry name" value="FANCONI ANEMIA GROUP E PROTEIN"/>
    <property type="match status" value="1"/>
</dbReference>
<dbReference type="Proteomes" id="UP000189705">
    <property type="component" value="Unplaced"/>
</dbReference>
<dbReference type="KEGG" id="asn:102371481"/>
<evidence type="ECO:0000313" key="3">
    <source>
        <dbReference type="Proteomes" id="UP000189705"/>
    </source>
</evidence>
<dbReference type="PANTHER" id="PTHR32094">
    <property type="entry name" value="FANCONI ANEMIA GROUP E PROTEIN"/>
    <property type="match status" value="1"/>
</dbReference>
<proteinExistence type="predicted"/>
<reference evidence="4" key="1">
    <citation type="submission" date="2025-08" db="UniProtKB">
        <authorList>
            <consortium name="RefSeq"/>
        </authorList>
    </citation>
    <scope>IDENTIFICATION</scope>
</reference>
<organism evidence="3 4">
    <name type="scientific">Alligator sinensis</name>
    <name type="common">Chinese alligator</name>
    <dbReference type="NCBI Taxonomy" id="38654"/>
    <lineage>
        <taxon>Eukaryota</taxon>
        <taxon>Metazoa</taxon>
        <taxon>Chordata</taxon>
        <taxon>Craniata</taxon>
        <taxon>Vertebrata</taxon>
        <taxon>Euteleostomi</taxon>
        <taxon>Archelosauria</taxon>
        <taxon>Archosauria</taxon>
        <taxon>Crocodylia</taxon>
        <taxon>Alligatoridae</taxon>
        <taxon>Alligatorinae</taxon>
        <taxon>Alligator</taxon>
    </lineage>
</organism>
<keyword evidence="3" id="KW-1185">Reference proteome</keyword>
<dbReference type="GO" id="GO:0036297">
    <property type="term" value="P:interstrand cross-link repair"/>
    <property type="evidence" value="ECO:0007669"/>
    <property type="project" value="InterPro"/>
</dbReference>
<protein>
    <submittedName>
        <fullName evidence="4">Fanconi anemia group E protein</fullName>
    </submittedName>
</protein>
<dbReference type="InterPro" id="IPR021025">
    <property type="entry name" value="Fanconi_anaemia_gr_E_prot_C"/>
</dbReference>
<sequence length="562" mass="62388">MHSANLRGMEHPSPPWLRRFDRPSRLLLHTLTSGPSGALAAFRALPRVQSRSQPEEAFHWRSFIATLCTEEPVLEGPAEALILKPLLLLLPVLCQRNLFSLLHTVQSTVPKDCLSQLLQAVRQDPSPDLWVRALVDLLEQGLTEERRCSTLVPLTTTCQQQLKHFCQKITGTAQQKPELERKLNWCISKPPGSEAGPAGDPDLASQVKKRKKGAEESLEPEWERQKKKTRLDEVGFELGQSTFQRGADAASVGDEIVREVSGHEPAQSQRSQQDAGTETRDASQSLQQDAAGEVGDASLDSQKDSAAKVPDSLQMHVPRLKMLLEKESSQSESAALPALQILNECSPRQLEGLCSLLQLSQCPEPVLMRFCTWLLALTPVLSYTNAAVLTRQLFLQRVLSLTQPASRHLMAALTSFCSKYPRPFCCALIAPVLQAPGEGSERMKLVCEVIEDCLEPEYLRLVLSQLLEMSWSEELITVVLGVLGRQVELPPELFNRLVLNLCRMAQEFATSMNYAKLLMTVLTVYASNVTPTHRSHMASVLGHNRTALKKSLQVALEQVAPR</sequence>
<dbReference type="Gene3D" id="1.25.40.480">
    <property type="match status" value="1"/>
</dbReference>
<name>A0A1U7RKZ4_ALLSI</name>
<gene>
    <name evidence="4" type="primary">FANCE</name>
</gene>
<dbReference type="RefSeq" id="XP_006025292.2">
    <property type="nucleotide sequence ID" value="XM_006025230.3"/>
</dbReference>
<feature type="domain" description="Fanconi Anaemia group E protein C-terminal" evidence="2">
    <location>
        <begin position="308"/>
        <end position="558"/>
    </location>
</feature>
<feature type="region of interest" description="Disordered" evidence="1">
    <location>
        <begin position="186"/>
        <end position="228"/>
    </location>
</feature>
<dbReference type="Pfam" id="PF11510">
    <property type="entry name" value="FA_FANCE"/>
    <property type="match status" value="1"/>
</dbReference>
<dbReference type="GeneID" id="102371481"/>
<accession>A0A1U7RKZ4</accession>
<evidence type="ECO:0000259" key="2">
    <source>
        <dbReference type="Pfam" id="PF11510"/>
    </source>
</evidence>
<feature type="region of interest" description="Disordered" evidence="1">
    <location>
        <begin position="260"/>
        <end position="311"/>
    </location>
</feature>
<dbReference type="AlphaFoldDB" id="A0A1U7RKZ4"/>
<evidence type="ECO:0000313" key="4">
    <source>
        <dbReference type="RefSeq" id="XP_006025292.2"/>
    </source>
</evidence>
<dbReference type="CDD" id="cd07439">
    <property type="entry name" value="FANCE_c-term"/>
    <property type="match status" value="1"/>
</dbReference>
<dbReference type="OrthoDB" id="2449818at2759"/>
<feature type="compositionally biased region" description="Polar residues" evidence="1">
    <location>
        <begin position="266"/>
        <end position="288"/>
    </location>
</feature>
<dbReference type="STRING" id="38654.A0A1U7RKZ4"/>
<dbReference type="InterPro" id="IPR039685">
    <property type="entry name" value="FANCE"/>
</dbReference>
<dbReference type="CTD" id="2178"/>
<dbReference type="eggNOG" id="ENOG502QQV6">
    <property type="taxonomic scope" value="Eukaryota"/>
</dbReference>
<dbReference type="GO" id="GO:0043240">
    <property type="term" value="C:Fanconi anaemia nuclear complex"/>
    <property type="evidence" value="ECO:0007669"/>
    <property type="project" value="InterPro"/>
</dbReference>
<dbReference type="InParanoid" id="A0A1U7RKZ4"/>
<evidence type="ECO:0000256" key="1">
    <source>
        <dbReference type="SAM" id="MobiDB-lite"/>
    </source>
</evidence>